<accession>A0A5J4TTR3</accession>
<proteinExistence type="predicted"/>
<feature type="coiled-coil region" evidence="1">
    <location>
        <begin position="319"/>
        <end position="346"/>
    </location>
</feature>
<dbReference type="InterPro" id="IPR002004">
    <property type="entry name" value="PABP_HYD_C"/>
</dbReference>
<sequence length="522" mass="61635">METASDYTQNEFALFSCFGSKDLAYVQKALSHKSRIIQQQAVQMIPDILLASLETVEKTETRVQKYLEVIQECPIKLRLDLVRYLRQEEGKGKQKNKDNKNNNGLTIIQQAIDAYIETFALDQIVSNMDYILLASERLLLDRITESFIEFAGLTHWKILVRYRWRASIHFLNYWVDKIMEYRRMDKINGEQYYGELKKKKKSLIEKVPRHVKMEQKKERTQISENIKIISGHSLIYVFNAIVPLILTTTPTISEQDNQKKKKNRKPQFGNQSDTLMDLMKKVVRVVGFSKVVIEPFKRAFPREVAEFVIQLVQDTWIILEKKKIEIEKLEEKQKRLKESNIDDKTDFDIELIQTGSDIEKKEIVGKYINKYTSADYENLAGKITGIILELELPKLIQIVQSYQLLNKQISNAAILLIFSLEEEEYIKDYWNVDLIRIYLNIQITLQFDNQVHNLEQKQIITLLDWQKKLQKEKLMNVRFLKRYGKAMKFLPKEMRQALFDERIEMNRNKNGILNINVFMLIS</sequence>
<organism evidence="3 4">
    <name type="scientific">Streblomastix strix</name>
    <dbReference type="NCBI Taxonomy" id="222440"/>
    <lineage>
        <taxon>Eukaryota</taxon>
        <taxon>Metamonada</taxon>
        <taxon>Preaxostyla</taxon>
        <taxon>Oxymonadida</taxon>
        <taxon>Streblomastigidae</taxon>
        <taxon>Streblomastix</taxon>
    </lineage>
</organism>
<evidence type="ECO:0000259" key="2">
    <source>
        <dbReference type="PROSITE" id="PS51309"/>
    </source>
</evidence>
<dbReference type="Pfam" id="PF00658">
    <property type="entry name" value="MLLE"/>
    <property type="match status" value="1"/>
</dbReference>
<evidence type="ECO:0000313" key="4">
    <source>
        <dbReference type="Proteomes" id="UP000324800"/>
    </source>
</evidence>
<gene>
    <name evidence="3" type="ORF">EZS28_042836</name>
</gene>
<dbReference type="Gene3D" id="1.10.1900.10">
    <property type="entry name" value="c-terminal domain of poly(a) binding protein"/>
    <property type="match status" value="1"/>
</dbReference>
<name>A0A5J4TTR3_9EUKA</name>
<keyword evidence="1" id="KW-0175">Coiled coil</keyword>
<dbReference type="AlphaFoldDB" id="A0A5J4TTR3"/>
<protein>
    <recommendedName>
        <fullName evidence="2">PABC domain-containing protein</fullName>
    </recommendedName>
</protein>
<evidence type="ECO:0000256" key="1">
    <source>
        <dbReference type="SAM" id="Coils"/>
    </source>
</evidence>
<evidence type="ECO:0000313" key="3">
    <source>
        <dbReference type="EMBL" id="KAA6361637.1"/>
    </source>
</evidence>
<feature type="non-terminal residue" evidence="3">
    <location>
        <position position="522"/>
    </location>
</feature>
<feature type="domain" description="PABC" evidence="2">
    <location>
        <begin position="344"/>
        <end position="421"/>
    </location>
</feature>
<dbReference type="PROSITE" id="PS51309">
    <property type="entry name" value="PABC"/>
    <property type="match status" value="1"/>
</dbReference>
<dbReference type="EMBL" id="SNRW01025276">
    <property type="protein sequence ID" value="KAA6361637.1"/>
    <property type="molecule type" value="Genomic_DNA"/>
</dbReference>
<comment type="caution">
    <text evidence="3">The sequence shown here is derived from an EMBL/GenBank/DDBJ whole genome shotgun (WGS) entry which is preliminary data.</text>
</comment>
<dbReference type="SUPFAM" id="SSF63570">
    <property type="entry name" value="PABC (PABP) domain"/>
    <property type="match status" value="1"/>
</dbReference>
<dbReference type="OrthoDB" id="19742at2759"/>
<dbReference type="Proteomes" id="UP000324800">
    <property type="component" value="Unassembled WGS sequence"/>
</dbReference>
<dbReference type="GO" id="GO:0003723">
    <property type="term" value="F:RNA binding"/>
    <property type="evidence" value="ECO:0007669"/>
    <property type="project" value="InterPro"/>
</dbReference>
<dbReference type="InterPro" id="IPR036053">
    <property type="entry name" value="PABP-dom"/>
</dbReference>
<reference evidence="3 4" key="1">
    <citation type="submission" date="2019-03" db="EMBL/GenBank/DDBJ databases">
        <title>Single cell metagenomics reveals metabolic interactions within the superorganism composed of flagellate Streblomastix strix and complex community of Bacteroidetes bacteria on its surface.</title>
        <authorList>
            <person name="Treitli S.C."/>
            <person name="Kolisko M."/>
            <person name="Husnik F."/>
            <person name="Keeling P."/>
            <person name="Hampl V."/>
        </authorList>
    </citation>
    <scope>NUCLEOTIDE SEQUENCE [LARGE SCALE GENOMIC DNA]</scope>
    <source>
        <strain evidence="3">ST1C</strain>
    </source>
</reference>